<dbReference type="GO" id="GO:0006364">
    <property type="term" value="P:rRNA processing"/>
    <property type="evidence" value="ECO:0007669"/>
    <property type="project" value="UniProtKB-KW"/>
</dbReference>
<comment type="function">
    <text evidence="5">Involved in rRNA-processing and ribosome biogenesis.</text>
</comment>
<evidence type="ECO:0000256" key="3">
    <source>
        <dbReference type="ARBA" id="ARBA00022552"/>
    </source>
</evidence>
<feature type="domain" description="UTP23 sensor motif region" evidence="9">
    <location>
        <begin position="193"/>
        <end position="210"/>
    </location>
</feature>
<dbReference type="Proteomes" id="UP001152798">
    <property type="component" value="Chromosome 1"/>
</dbReference>
<dbReference type="OrthoDB" id="25675at2759"/>
<dbReference type="GO" id="GO:0032040">
    <property type="term" value="C:small-subunit processome"/>
    <property type="evidence" value="ECO:0007669"/>
    <property type="project" value="InterPro"/>
</dbReference>
<dbReference type="AlphaFoldDB" id="A0A9P0E7V3"/>
<evidence type="ECO:0000256" key="6">
    <source>
        <dbReference type="ARBA" id="ARBA00038503"/>
    </source>
</evidence>
<feature type="region of interest" description="Disordered" evidence="8">
    <location>
        <begin position="185"/>
        <end position="229"/>
    </location>
</feature>
<dbReference type="PANTHER" id="PTHR12416">
    <property type="entry name" value="RRNA-PROCESSING PROTEIN UTP23 HOMOLOG"/>
    <property type="match status" value="1"/>
</dbReference>
<evidence type="ECO:0000313" key="10">
    <source>
        <dbReference type="EMBL" id="CAH1389031.1"/>
    </source>
</evidence>
<proteinExistence type="inferred from homology"/>
<accession>A0A9P0E7V3</accession>
<dbReference type="FunFam" id="3.40.50.1010:FF:000006">
    <property type="entry name" value="rRNA-processing protein UTP23 homolog"/>
    <property type="match status" value="1"/>
</dbReference>
<dbReference type="Gene3D" id="3.40.50.1010">
    <property type="entry name" value="5'-nuclease"/>
    <property type="match status" value="1"/>
</dbReference>
<feature type="compositionally biased region" description="Polar residues" evidence="8">
    <location>
        <begin position="220"/>
        <end position="229"/>
    </location>
</feature>
<evidence type="ECO:0000256" key="4">
    <source>
        <dbReference type="ARBA" id="ARBA00023242"/>
    </source>
</evidence>
<sequence length="229" mass="26039">MRINRQKKVSRILKFYSNNFGFSKPYQVLVDGTFCNTALQNKINIAEQLQKYLGDVRLLTTPCVILEMEKLGSALYGATLILKQFPVHHCGHKTPLFAATCIKKMIEKNSDFRYILASQDRDLQRFVTSLPGIPLLYIFNKAPTLRPPNELSVKKANQHLYQSCDVSAAEKKVIKLMKRKILEPNPTSQIIKRSRKKKGGPNPLSCKKKKPKPTNNNSKGQINKKTPDL</sequence>
<evidence type="ECO:0000256" key="2">
    <source>
        <dbReference type="ARBA" id="ARBA00022517"/>
    </source>
</evidence>
<organism evidence="10 11">
    <name type="scientific">Nezara viridula</name>
    <name type="common">Southern green stink bug</name>
    <name type="synonym">Cimex viridulus</name>
    <dbReference type="NCBI Taxonomy" id="85310"/>
    <lineage>
        <taxon>Eukaryota</taxon>
        <taxon>Metazoa</taxon>
        <taxon>Ecdysozoa</taxon>
        <taxon>Arthropoda</taxon>
        <taxon>Hexapoda</taxon>
        <taxon>Insecta</taxon>
        <taxon>Pterygota</taxon>
        <taxon>Neoptera</taxon>
        <taxon>Paraneoptera</taxon>
        <taxon>Hemiptera</taxon>
        <taxon>Heteroptera</taxon>
        <taxon>Panheteroptera</taxon>
        <taxon>Pentatomomorpha</taxon>
        <taxon>Pentatomoidea</taxon>
        <taxon>Pentatomidae</taxon>
        <taxon>Pentatominae</taxon>
        <taxon>Nezara</taxon>
    </lineage>
</organism>
<dbReference type="Pfam" id="PF24779">
    <property type="entry name" value="UTP23_sensor"/>
    <property type="match status" value="1"/>
</dbReference>
<reference evidence="10" key="1">
    <citation type="submission" date="2022-01" db="EMBL/GenBank/DDBJ databases">
        <authorList>
            <person name="King R."/>
        </authorList>
    </citation>
    <scope>NUCLEOTIDE SEQUENCE</scope>
</reference>
<evidence type="ECO:0000256" key="1">
    <source>
        <dbReference type="ARBA" id="ARBA00004604"/>
    </source>
</evidence>
<comment type="subcellular location">
    <subcellularLocation>
        <location evidence="1">Nucleus</location>
        <location evidence="1">Nucleolus</location>
    </subcellularLocation>
</comment>
<keyword evidence="3" id="KW-0698">rRNA processing</keyword>
<gene>
    <name evidence="10" type="ORF">NEZAVI_LOCUS503</name>
</gene>
<evidence type="ECO:0000313" key="11">
    <source>
        <dbReference type="Proteomes" id="UP001152798"/>
    </source>
</evidence>
<dbReference type="InterPro" id="IPR006984">
    <property type="entry name" value="Fcf1/UTP23"/>
</dbReference>
<evidence type="ECO:0000259" key="9">
    <source>
        <dbReference type="Pfam" id="PF24779"/>
    </source>
</evidence>
<evidence type="ECO:0000256" key="7">
    <source>
        <dbReference type="ARBA" id="ARBA00071400"/>
    </source>
</evidence>
<dbReference type="EMBL" id="OV725077">
    <property type="protein sequence ID" value="CAH1389031.1"/>
    <property type="molecule type" value="Genomic_DNA"/>
</dbReference>
<dbReference type="Pfam" id="PF04900">
    <property type="entry name" value="Fcf1"/>
    <property type="match status" value="1"/>
</dbReference>
<keyword evidence="2" id="KW-0690">Ribosome biogenesis</keyword>
<name>A0A9P0E7V3_NEZVI</name>
<keyword evidence="11" id="KW-1185">Reference proteome</keyword>
<protein>
    <recommendedName>
        <fullName evidence="7">rRNA-processing protein UTP23 homolog</fullName>
    </recommendedName>
</protein>
<dbReference type="InterPro" id="IPR029060">
    <property type="entry name" value="PIN-like_dom_sf"/>
</dbReference>
<dbReference type="SUPFAM" id="SSF88723">
    <property type="entry name" value="PIN domain-like"/>
    <property type="match status" value="1"/>
</dbReference>
<keyword evidence="4" id="KW-0539">Nucleus</keyword>
<evidence type="ECO:0000256" key="8">
    <source>
        <dbReference type="SAM" id="MobiDB-lite"/>
    </source>
</evidence>
<evidence type="ECO:0000256" key="5">
    <source>
        <dbReference type="ARBA" id="ARBA00037300"/>
    </source>
</evidence>
<dbReference type="CDD" id="cd09866">
    <property type="entry name" value="PIN_Fcf1-Utp23-H"/>
    <property type="match status" value="1"/>
</dbReference>
<dbReference type="InterPro" id="IPR057776">
    <property type="entry name" value="UTP23_sensor"/>
</dbReference>
<comment type="similarity">
    <text evidence="6">Belongs to the UTP23/FCF1 family. UTP23 subfamily.</text>
</comment>